<evidence type="ECO:0000256" key="1">
    <source>
        <dbReference type="ARBA" id="ARBA00005783"/>
    </source>
</evidence>
<dbReference type="GO" id="GO:0000055">
    <property type="term" value="P:ribosomal large subunit export from nucleus"/>
    <property type="evidence" value="ECO:0007669"/>
    <property type="project" value="UniProtKB-UniRule"/>
</dbReference>
<feature type="compositionally biased region" description="Basic and acidic residues" evidence="7">
    <location>
        <begin position="1"/>
        <end position="11"/>
    </location>
</feature>
<dbReference type="Pfam" id="PF08158">
    <property type="entry name" value="SDA1_HEAT"/>
    <property type="match status" value="1"/>
</dbReference>
<keyword evidence="5 6" id="KW-0539">Nucleus</keyword>
<feature type="region of interest" description="Disordered" evidence="7">
    <location>
        <begin position="409"/>
        <end position="539"/>
    </location>
</feature>
<feature type="domain" description="SDA1 middle" evidence="8">
    <location>
        <begin position="296"/>
        <end position="474"/>
    </location>
</feature>
<feature type="compositionally biased region" description="Acidic residues" evidence="7">
    <location>
        <begin position="429"/>
        <end position="439"/>
    </location>
</feature>
<feature type="region of interest" description="Disordered" evidence="7">
    <location>
        <begin position="1"/>
        <end position="47"/>
    </location>
</feature>
<dbReference type="AlphaFoldDB" id="A0A7S2YIE9"/>
<evidence type="ECO:0000256" key="7">
    <source>
        <dbReference type="SAM" id="MobiDB-lite"/>
    </source>
</evidence>
<gene>
    <name evidence="10" type="ORF">APAL1065_LOCUS18198</name>
</gene>
<sequence length="539" mass="60959">MADKNSIDYHFHSKKTKAHARQVERQVKNRQKAIRKKEESEWTDISPQEDQGVEACKKLFPAIEMLRDPQGLAETVFKKLRSSGSIKYETKLLMMNFVTRLVGNHELLVLPLYPFLQKYMGGQQRNVTALLAYTVQACHEQVPPDEIHGILKTIAHNFIAERNSEEQMAVGINAARAICFRVPSVLSLEEDNDHSAMALDVQAFARDLAAYSNHRDRSVAIAGKSWTNFIRETFPGLLQGKHRGLQGTALHKSGTKPLRYGQSKVAAGVEGADLLAEYEAKKALKKRQGGGTGESDTSDDNDDSEGEWEEVMKGGDGEEAPEQEGEEEEEIDEEEEEIEGEEDEDEEAPTLVNLDKESGESNNQVEWSKMSEEDRDKLKQEMSANRIFSTKDFEKMRKLVARENRLKRDPREVARRKRAIARGQGEYGDLSDDSDSDEDAPVKISGAVNPEDIMANSRKKRQNKAERLEKALAGREKFEAKQRDGGSTNIEKKRAKNFLMTKYSREARIKGNGKGGLSKKRKDVKKQLTHEAKKRRRKV</sequence>
<dbReference type="Pfam" id="PF05285">
    <property type="entry name" value="SDA1_dom"/>
    <property type="match status" value="1"/>
</dbReference>
<evidence type="ECO:0000256" key="5">
    <source>
        <dbReference type="ARBA" id="ARBA00023242"/>
    </source>
</evidence>
<dbReference type="InterPro" id="IPR007949">
    <property type="entry name" value="SDA1_MD"/>
</dbReference>
<feature type="compositionally biased region" description="Acidic residues" evidence="7">
    <location>
        <begin position="296"/>
        <end position="309"/>
    </location>
</feature>
<evidence type="ECO:0000256" key="2">
    <source>
        <dbReference type="ARBA" id="ARBA00022448"/>
    </source>
</evidence>
<feature type="region of interest" description="Disordered" evidence="7">
    <location>
        <begin position="283"/>
        <end position="383"/>
    </location>
</feature>
<name>A0A7S2YIE9_9STRA</name>
<evidence type="ECO:0000256" key="6">
    <source>
        <dbReference type="RuleBase" id="RU365057"/>
    </source>
</evidence>
<feature type="domain" description="SDA1 N-terminal" evidence="9">
    <location>
        <begin position="15"/>
        <end position="187"/>
    </location>
</feature>
<comment type="function">
    <text evidence="6">Required for 60S pre-ribosomal subunits export to the cytoplasm.</text>
</comment>
<feature type="compositionally biased region" description="Basic and acidic residues" evidence="7">
    <location>
        <begin position="369"/>
        <end position="380"/>
    </location>
</feature>
<proteinExistence type="inferred from homology"/>
<evidence type="ECO:0000313" key="10">
    <source>
        <dbReference type="EMBL" id="CAD9978145.1"/>
    </source>
</evidence>
<accession>A0A7S2YIE9</accession>
<protein>
    <recommendedName>
        <fullName evidence="6">Protein SDA1</fullName>
    </recommendedName>
</protein>
<dbReference type="PANTHER" id="PTHR12730:SF0">
    <property type="entry name" value="PROTEIN SDA1 HOMOLOG"/>
    <property type="match status" value="1"/>
</dbReference>
<dbReference type="PANTHER" id="PTHR12730">
    <property type="entry name" value="HSDA/SDA1-RELATED"/>
    <property type="match status" value="1"/>
</dbReference>
<dbReference type="GO" id="GO:0042273">
    <property type="term" value="P:ribosomal large subunit biogenesis"/>
    <property type="evidence" value="ECO:0007669"/>
    <property type="project" value="UniProtKB-UniRule"/>
</dbReference>
<evidence type="ECO:0000256" key="3">
    <source>
        <dbReference type="ARBA" id="ARBA00022517"/>
    </source>
</evidence>
<dbReference type="EMBL" id="HBHT01027101">
    <property type="protein sequence ID" value="CAD9978145.1"/>
    <property type="molecule type" value="Transcribed_RNA"/>
</dbReference>
<keyword evidence="3 6" id="KW-0690">Ribosome biogenesis</keyword>
<feature type="compositionally biased region" description="Basic and acidic residues" evidence="7">
    <location>
        <begin position="463"/>
        <end position="484"/>
    </location>
</feature>
<evidence type="ECO:0000259" key="8">
    <source>
        <dbReference type="Pfam" id="PF05285"/>
    </source>
</evidence>
<dbReference type="GO" id="GO:0005730">
    <property type="term" value="C:nucleolus"/>
    <property type="evidence" value="ECO:0007669"/>
    <property type="project" value="UniProtKB-SubCell"/>
</dbReference>
<dbReference type="InterPro" id="IPR027312">
    <property type="entry name" value="Sda1"/>
</dbReference>
<dbReference type="InterPro" id="IPR012977">
    <property type="entry name" value="SDA1_N"/>
</dbReference>
<dbReference type="GO" id="GO:0015031">
    <property type="term" value="P:protein transport"/>
    <property type="evidence" value="ECO:0007669"/>
    <property type="project" value="UniProtKB-KW"/>
</dbReference>
<evidence type="ECO:0000259" key="9">
    <source>
        <dbReference type="Pfam" id="PF08158"/>
    </source>
</evidence>
<reference evidence="10" key="1">
    <citation type="submission" date="2021-01" db="EMBL/GenBank/DDBJ databases">
        <authorList>
            <person name="Corre E."/>
            <person name="Pelletier E."/>
            <person name="Niang G."/>
            <person name="Scheremetjew M."/>
            <person name="Finn R."/>
            <person name="Kale V."/>
            <person name="Holt S."/>
            <person name="Cochrane G."/>
            <person name="Meng A."/>
            <person name="Brown T."/>
            <person name="Cohen L."/>
        </authorList>
    </citation>
    <scope>NUCLEOTIDE SEQUENCE</scope>
    <source>
        <strain evidence="10">CCMP125</strain>
    </source>
</reference>
<feature type="compositionally biased region" description="Acidic residues" evidence="7">
    <location>
        <begin position="317"/>
        <end position="348"/>
    </location>
</feature>
<comment type="subcellular location">
    <subcellularLocation>
        <location evidence="6">Nucleus</location>
        <location evidence="6">Nucleolus</location>
    </subcellularLocation>
</comment>
<evidence type="ECO:0000256" key="4">
    <source>
        <dbReference type="ARBA" id="ARBA00022927"/>
    </source>
</evidence>
<organism evidence="10">
    <name type="scientific">Entomoneis paludosa</name>
    <dbReference type="NCBI Taxonomy" id="265537"/>
    <lineage>
        <taxon>Eukaryota</taxon>
        <taxon>Sar</taxon>
        <taxon>Stramenopiles</taxon>
        <taxon>Ochrophyta</taxon>
        <taxon>Bacillariophyta</taxon>
        <taxon>Bacillariophyceae</taxon>
        <taxon>Bacillariophycidae</taxon>
        <taxon>Entomoneidaceae</taxon>
        <taxon>Entomoneis</taxon>
    </lineage>
</organism>
<comment type="similarity">
    <text evidence="1 6">Belongs to the SDA1 family.</text>
</comment>
<keyword evidence="2 6" id="KW-0813">Transport</keyword>
<keyword evidence="4 6" id="KW-0653">Protein transport</keyword>